<accession>A0ABT9ZBK2</accession>
<evidence type="ECO:0000256" key="5">
    <source>
        <dbReference type="SAM" id="Phobius"/>
    </source>
</evidence>
<organism evidence="6 7">
    <name type="scientific">Metabacillus malikii</name>
    <dbReference type="NCBI Taxonomy" id="1504265"/>
    <lineage>
        <taxon>Bacteria</taxon>
        <taxon>Bacillati</taxon>
        <taxon>Bacillota</taxon>
        <taxon>Bacilli</taxon>
        <taxon>Bacillales</taxon>
        <taxon>Bacillaceae</taxon>
        <taxon>Metabacillus</taxon>
    </lineage>
</organism>
<keyword evidence="4 5" id="KW-0472">Membrane</keyword>
<feature type="transmembrane region" description="Helical" evidence="5">
    <location>
        <begin position="98"/>
        <end position="118"/>
    </location>
</feature>
<feature type="transmembrane region" description="Helical" evidence="5">
    <location>
        <begin position="56"/>
        <end position="77"/>
    </location>
</feature>
<evidence type="ECO:0000256" key="1">
    <source>
        <dbReference type="ARBA" id="ARBA00004141"/>
    </source>
</evidence>
<feature type="transmembrane region" description="Helical" evidence="5">
    <location>
        <begin position="12"/>
        <end position="29"/>
    </location>
</feature>
<dbReference type="CDD" id="cd16914">
    <property type="entry name" value="EcfT"/>
    <property type="match status" value="1"/>
</dbReference>
<keyword evidence="3 5" id="KW-1133">Transmembrane helix</keyword>
<protein>
    <submittedName>
        <fullName evidence="6">Energy-coupling factor transport system permease protein</fullName>
    </submittedName>
</protein>
<comment type="subcellular location">
    <subcellularLocation>
        <location evidence="1">Membrane</location>
        <topology evidence="1">Multi-pass membrane protein</topology>
    </subcellularLocation>
</comment>
<sequence>MRKMVKALHRYHPFVLLLYYLGATTLVMLYKHPVFLLIGVLILAFFSFQVSKQWKFRSWFVMLILLVVMFLIINPLVDRRGTHILFYLRHNPIMLEGFIHGLILALSIFTLMVLFSSYNEIVTADRFLFLFSKWLPQWALLTMLAMRFVPLLKARLKEIETVQQGKGLSVKEGKLKERMRHGLLLVQILLTWSLEDAIQTADSMAARGYGLNKRSKYTPYYMTASDWLAVFIIVVIFAIGVFGWWLGDGVLTIYPVLETMIIQGREWFYLVIFNVYLGLPLIAAGREAMKWRTWKQKTSFSNTQIQNSTY</sequence>
<dbReference type="Pfam" id="PF02361">
    <property type="entry name" value="CbiQ"/>
    <property type="match status" value="1"/>
</dbReference>
<dbReference type="PANTHER" id="PTHR33514">
    <property type="entry name" value="PROTEIN ABCI12, CHLOROPLASTIC"/>
    <property type="match status" value="1"/>
</dbReference>
<feature type="transmembrane region" description="Helical" evidence="5">
    <location>
        <begin position="227"/>
        <end position="247"/>
    </location>
</feature>
<keyword evidence="2 5" id="KW-0812">Transmembrane</keyword>
<dbReference type="InterPro" id="IPR003339">
    <property type="entry name" value="ABC/ECF_trnsptr_transmembrane"/>
</dbReference>
<dbReference type="Proteomes" id="UP001234495">
    <property type="component" value="Unassembled WGS sequence"/>
</dbReference>
<proteinExistence type="predicted"/>
<name>A0ABT9ZBK2_9BACI</name>
<feature type="transmembrane region" description="Helical" evidence="5">
    <location>
        <begin position="34"/>
        <end position="50"/>
    </location>
</feature>
<feature type="transmembrane region" description="Helical" evidence="5">
    <location>
        <begin position="267"/>
        <end position="285"/>
    </location>
</feature>
<evidence type="ECO:0000313" key="7">
    <source>
        <dbReference type="Proteomes" id="UP001234495"/>
    </source>
</evidence>
<evidence type="ECO:0000256" key="4">
    <source>
        <dbReference type="ARBA" id="ARBA00023136"/>
    </source>
</evidence>
<dbReference type="PANTHER" id="PTHR33514:SF13">
    <property type="entry name" value="PROTEIN ABCI12, CHLOROPLASTIC"/>
    <property type="match status" value="1"/>
</dbReference>
<dbReference type="EMBL" id="JAUSUD010000003">
    <property type="protein sequence ID" value="MDQ0229628.1"/>
    <property type="molecule type" value="Genomic_DNA"/>
</dbReference>
<keyword evidence="7" id="KW-1185">Reference proteome</keyword>
<evidence type="ECO:0000313" key="6">
    <source>
        <dbReference type="EMBL" id="MDQ0229628.1"/>
    </source>
</evidence>
<gene>
    <name evidence="6" type="ORF">J2S19_000880</name>
</gene>
<evidence type="ECO:0000256" key="3">
    <source>
        <dbReference type="ARBA" id="ARBA00022989"/>
    </source>
</evidence>
<evidence type="ECO:0000256" key="2">
    <source>
        <dbReference type="ARBA" id="ARBA00022692"/>
    </source>
</evidence>
<comment type="caution">
    <text evidence="6">The sequence shown here is derived from an EMBL/GenBank/DDBJ whole genome shotgun (WGS) entry which is preliminary data.</text>
</comment>
<reference evidence="6 7" key="1">
    <citation type="submission" date="2023-07" db="EMBL/GenBank/DDBJ databases">
        <title>Genomic Encyclopedia of Type Strains, Phase IV (KMG-IV): sequencing the most valuable type-strain genomes for metagenomic binning, comparative biology and taxonomic classification.</title>
        <authorList>
            <person name="Goeker M."/>
        </authorList>
    </citation>
    <scope>NUCLEOTIDE SEQUENCE [LARGE SCALE GENOMIC DNA]</scope>
    <source>
        <strain evidence="6 7">DSM 29005</strain>
    </source>
</reference>